<gene>
    <name evidence="3" type="ORF">NDO55_09930</name>
</gene>
<dbReference type="GO" id="GO:0008483">
    <property type="term" value="F:transaminase activity"/>
    <property type="evidence" value="ECO:0007669"/>
    <property type="project" value="UniProtKB-KW"/>
</dbReference>
<dbReference type="SUPFAM" id="SSF53383">
    <property type="entry name" value="PLP-dependent transferases"/>
    <property type="match status" value="1"/>
</dbReference>
<dbReference type="AlphaFoldDB" id="A0A9X2EIH8"/>
<keyword evidence="3" id="KW-0808">Transferase</keyword>
<dbReference type="InterPro" id="IPR015422">
    <property type="entry name" value="PyrdxlP-dep_Trfase_small"/>
</dbReference>
<comment type="caution">
    <text evidence="3">The sequence shown here is derived from an EMBL/GenBank/DDBJ whole genome shotgun (WGS) entry which is preliminary data.</text>
</comment>
<keyword evidence="3" id="KW-0032">Aminotransferase</keyword>
<dbReference type="EMBL" id="JAMSHT010000001">
    <property type="protein sequence ID" value="MCM8558140.1"/>
    <property type="molecule type" value="Genomic_DNA"/>
</dbReference>
<reference evidence="3" key="1">
    <citation type="submission" date="2022-06" db="EMBL/GenBank/DDBJ databases">
        <title>Sphingomicrobium sedimins sp. nov., a marine bacterium isolated from tidal flat.</title>
        <authorList>
            <person name="Kim C.-H."/>
            <person name="Yoo Y."/>
            <person name="Kim J.-J."/>
        </authorList>
    </citation>
    <scope>NUCLEOTIDE SEQUENCE</scope>
    <source>
        <strain evidence="3">GRR-S6-50</strain>
    </source>
</reference>
<dbReference type="Gene3D" id="3.90.1150.10">
    <property type="entry name" value="Aspartate Aminotransferase, domain 1"/>
    <property type="match status" value="1"/>
</dbReference>
<evidence type="ECO:0000313" key="4">
    <source>
        <dbReference type="Proteomes" id="UP001155128"/>
    </source>
</evidence>
<feature type="domain" description="Aminotransferase class V" evidence="2">
    <location>
        <begin position="62"/>
        <end position="343"/>
    </location>
</feature>
<dbReference type="RefSeq" id="WP_252114819.1">
    <property type="nucleotide sequence ID" value="NZ_JAMSHT010000001.1"/>
</dbReference>
<evidence type="ECO:0000259" key="2">
    <source>
        <dbReference type="Pfam" id="PF00266"/>
    </source>
</evidence>
<dbReference type="InterPro" id="IPR015421">
    <property type="entry name" value="PyrdxlP-dep_Trfase_major"/>
</dbReference>
<sequence>MSFKPLFSKSLAAAPDRLHVAAHSHHLWPDASYDGQVECWNDAARLADRKWERVMGEVWPEAAANVAEELGMKREQQDRIVFAANTHDFIIRLAAACPRRGGEKLRILASDGEFHSARRQFARWVEAEEIELETLPVEPFESFAERFAKRVAEDEHDLMMVSQVLFGTGKVVAPIEPIVDLARPEGPWVVIDGYHSFMALDAPFGGQLSDKAFYLGGGYKYAMAGEGMGFMVCPSGFGERPPITGWFAEFEDLSLPPGMVGYAKDAMRFMGATFDPSVLYRWNAIVRMLAEEDLTTATISAHVAALQAQLLEAIADTPLAGAELLNPLDGGPHARFLAFRHEKAAAWSEALKQEDCITDVRGNVIRVGLGLYHDAEDIEAFAKLAAAL</sequence>
<dbReference type="Pfam" id="PF00266">
    <property type="entry name" value="Aminotran_5"/>
    <property type="match status" value="1"/>
</dbReference>
<evidence type="ECO:0000256" key="1">
    <source>
        <dbReference type="ARBA" id="ARBA00022898"/>
    </source>
</evidence>
<organism evidence="3 4">
    <name type="scientific">Sphingomicrobium sediminis</name>
    <dbReference type="NCBI Taxonomy" id="2950949"/>
    <lineage>
        <taxon>Bacteria</taxon>
        <taxon>Pseudomonadati</taxon>
        <taxon>Pseudomonadota</taxon>
        <taxon>Alphaproteobacteria</taxon>
        <taxon>Sphingomonadales</taxon>
        <taxon>Sphingomonadaceae</taxon>
        <taxon>Sphingomicrobium</taxon>
    </lineage>
</organism>
<accession>A0A9X2EIH8</accession>
<dbReference type="Proteomes" id="UP001155128">
    <property type="component" value="Unassembled WGS sequence"/>
</dbReference>
<dbReference type="InterPro" id="IPR000192">
    <property type="entry name" value="Aminotrans_V_dom"/>
</dbReference>
<dbReference type="Gene3D" id="3.40.640.10">
    <property type="entry name" value="Type I PLP-dependent aspartate aminotransferase-like (Major domain)"/>
    <property type="match status" value="1"/>
</dbReference>
<keyword evidence="1" id="KW-0663">Pyridoxal phosphate</keyword>
<protein>
    <submittedName>
        <fullName evidence="3">Aminotransferase class V-fold PLP-dependent enzyme</fullName>
    </submittedName>
</protein>
<name>A0A9X2EIH8_9SPHN</name>
<proteinExistence type="predicted"/>
<evidence type="ECO:0000313" key="3">
    <source>
        <dbReference type="EMBL" id="MCM8558140.1"/>
    </source>
</evidence>
<dbReference type="InterPro" id="IPR015424">
    <property type="entry name" value="PyrdxlP-dep_Trfase"/>
</dbReference>
<keyword evidence="4" id="KW-1185">Reference proteome</keyword>